<gene>
    <name evidence="2" type="ORF">PGLA1383_LOCUS44146</name>
</gene>
<sequence>MSGFLSFDSFDAKKALKRKRGQAISSDSDDSEDIAKAKAKAKVKAAILAKKAAAAAAEEAAISPLEKTETMQDLAAEAMKGELPSSAVVRRYVGAAVREWKRWQAEGDAAMEKLSDVDKAVVAAAPPTMAVLKPLSDLMEMRAPGDTDASKVEKVCRNSLAQNHMGAEQEYIALTIGSVKWALGGGNFSSSDGPQAGNKCWGQKDRKVEATATLLDDGPQKHAIQGLKRLLTFVQALSVNGRMGK</sequence>
<organism evidence="2 3">
    <name type="scientific">Polarella glacialis</name>
    <name type="common">Dinoflagellate</name>
    <dbReference type="NCBI Taxonomy" id="89957"/>
    <lineage>
        <taxon>Eukaryota</taxon>
        <taxon>Sar</taxon>
        <taxon>Alveolata</taxon>
        <taxon>Dinophyceae</taxon>
        <taxon>Suessiales</taxon>
        <taxon>Suessiaceae</taxon>
        <taxon>Polarella</taxon>
    </lineage>
</organism>
<dbReference type="Proteomes" id="UP000654075">
    <property type="component" value="Unassembled WGS sequence"/>
</dbReference>
<dbReference type="Gene3D" id="1.20.940.10">
    <property type="entry name" value="Functional domain of the splicing factor Prp18"/>
    <property type="match status" value="1"/>
</dbReference>
<evidence type="ECO:0000259" key="1">
    <source>
        <dbReference type="Pfam" id="PF02840"/>
    </source>
</evidence>
<dbReference type="GO" id="GO:0005681">
    <property type="term" value="C:spliceosomal complex"/>
    <property type="evidence" value="ECO:0007669"/>
    <property type="project" value="InterPro"/>
</dbReference>
<accession>A0A813GVH6</accession>
<dbReference type="Pfam" id="PF02840">
    <property type="entry name" value="Prp18"/>
    <property type="match status" value="1"/>
</dbReference>
<reference evidence="2" key="1">
    <citation type="submission" date="2021-02" db="EMBL/GenBank/DDBJ databases">
        <authorList>
            <person name="Dougan E. K."/>
            <person name="Rhodes N."/>
            <person name="Thang M."/>
            <person name="Chan C."/>
        </authorList>
    </citation>
    <scope>NUCLEOTIDE SEQUENCE</scope>
</reference>
<evidence type="ECO:0000313" key="3">
    <source>
        <dbReference type="Proteomes" id="UP000654075"/>
    </source>
</evidence>
<dbReference type="InterPro" id="IPR004098">
    <property type="entry name" value="Prp18"/>
</dbReference>
<dbReference type="SUPFAM" id="SSF47938">
    <property type="entry name" value="Functional domain of the splicing factor Prp18"/>
    <property type="match status" value="1"/>
</dbReference>
<dbReference type="OrthoDB" id="10250354at2759"/>
<feature type="domain" description="Prp18" evidence="1">
    <location>
        <begin position="92"/>
        <end position="236"/>
    </location>
</feature>
<protein>
    <recommendedName>
        <fullName evidence="1">Prp18 domain-containing protein</fullName>
    </recommendedName>
</protein>
<proteinExistence type="predicted"/>
<dbReference type="AlphaFoldDB" id="A0A813GVH6"/>
<keyword evidence="3" id="KW-1185">Reference proteome</keyword>
<evidence type="ECO:0000313" key="2">
    <source>
        <dbReference type="EMBL" id="CAE8627352.1"/>
    </source>
</evidence>
<name>A0A813GVH6_POLGL</name>
<comment type="caution">
    <text evidence="2">The sequence shown here is derived from an EMBL/GenBank/DDBJ whole genome shotgun (WGS) entry which is preliminary data.</text>
</comment>
<dbReference type="GO" id="GO:0008380">
    <property type="term" value="P:RNA splicing"/>
    <property type="evidence" value="ECO:0007669"/>
    <property type="project" value="InterPro"/>
</dbReference>
<dbReference type="EMBL" id="CAJNNV010029155">
    <property type="protein sequence ID" value="CAE8627352.1"/>
    <property type="molecule type" value="Genomic_DNA"/>
</dbReference>